<protein>
    <submittedName>
        <fullName evidence="2">Uncharacterized protein</fullName>
    </submittedName>
</protein>
<dbReference type="OrthoDB" id="1889242at2759"/>
<name>A0A7I8KWW6_SPIIN</name>
<proteinExistence type="predicted"/>
<dbReference type="Proteomes" id="UP000663760">
    <property type="component" value="Chromosome 9"/>
</dbReference>
<evidence type="ECO:0000313" key="2">
    <source>
        <dbReference type="EMBL" id="CAA7401444.1"/>
    </source>
</evidence>
<dbReference type="AlphaFoldDB" id="A0A7I8KWW6"/>
<feature type="compositionally biased region" description="Gly residues" evidence="1">
    <location>
        <begin position="81"/>
        <end position="94"/>
    </location>
</feature>
<sequence length="111" mass="12521">MSDKFYCMVMRMSIDCNGCYRKIRRILLKIHELDSHLIEKEEGRVSVCGEFVPQDLAIKVRKAVNRRVEILDVKEVDHRAGGGGDGGDNGGSGGELKRRSSKKKKKVRFAL</sequence>
<keyword evidence="3" id="KW-1185">Reference proteome</keyword>
<dbReference type="GO" id="GO:0046872">
    <property type="term" value="F:metal ion binding"/>
    <property type="evidence" value="ECO:0007669"/>
    <property type="project" value="InterPro"/>
</dbReference>
<dbReference type="PANTHER" id="PTHR47294:SF3">
    <property type="entry name" value="OS08G0431150 PROTEIN"/>
    <property type="match status" value="1"/>
</dbReference>
<gene>
    <name evidence="2" type="ORF">SI8410_09012122</name>
</gene>
<feature type="region of interest" description="Disordered" evidence="1">
    <location>
        <begin position="77"/>
        <end position="111"/>
    </location>
</feature>
<reference evidence="2" key="1">
    <citation type="submission" date="2020-02" db="EMBL/GenBank/DDBJ databases">
        <authorList>
            <person name="Scholz U."/>
            <person name="Mascher M."/>
            <person name="Fiebig A."/>
        </authorList>
    </citation>
    <scope>NUCLEOTIDE SEQUENCE</scope>
</reference>
<evidence type="ECO:0000256" key="1">
    <source>
        <dbReference type="SAM" id="MobiDB-lite"/>
    </source>
</evidence>
<organism evidence="2 3">
    <name type="scientific">Spirodela intermedia</name>
    <name type="common">Intermediate duckweed</name>
    <dbReference type="NCBI Taxonomy" id="51605"/>
    <lineage>
        <taxon>Eukaryota</taxon>
        <taxon>Viridiplantae</taxon>
        <taxon>Streptophyta</taxon>
        <taxon>Embryophyta</taxon>
        <taxon>Tracheophyta</taxon>
        <taxon>Spermatophyta</taxon>
        <taxon>Magnoliopsida</taxon>
        <taxon>Liliopsida</taxon>
        <taxon>Araceae</taxon>
        <taxon>Lemnoideae</taxon>
        <taxon>Spirodela</taxon>
    </lineage>
</organism>
<dbReference type="InterPro" id="IPR036163">
    <property type="entry name" value="HMA_dom_sf"/>
</dbReference>
<dbReference type="PANTHER" id="PTHR47294">
    <property type="entry name" value="OS08G0431150 PROTEIN"/>
    <property type="match status" value="1"/>
</dbReference>
<dbReference type="SUPFAM" id="SSF55008">
    <property type="entry name" value="HMA, heavy metal-associated domain"/>
    <property type="match status" value="1"/>
</dbReference>
<accession>A0A7I8KWW6</accession>
<feature type="compositionally biased region" description="Basic residues" evidence="1">
    <location>
        <begin position="99"/>
        <end position="111"/>
    </location>
</feature>
<dbReference type="EMBL" id="LR746272">
    <property type="protein sequence ID" value="CAA7401444.1"/>
    <property type="molecule type" value="Genomic_DNA"/>
</dbReference>
<dbReference type="Gene3D" id="3.30.70.100">
    <property type="match status" value="1"/>
</dbReference>
<evidence type="ECO:0000313" key="3">
    <source>
        <dbReference type="Proteomes" id="UP000663760"/>
    </source>
</evidence>